<keyword evidence="9" id="KW-1185">Reference proteome</keyword>
<evidence type="ECO:0000256" key="1">
    <source>
        <dbReference type="ARBA" id="ARBA00004123"/>
    </source>
</evidence>
<dbReference type="Proteomes" id="UP001161247">
    <property type="component" value="Chromosome 2"/>
</dbReference>
<keyword evidence="2" id="KW-0805">Transcription regulation</keyword>
<dbReference type="PROSITE" id="PS51005">
    <property type="entry name" value="NAC"/>
    <property type="match status" value="1"/>
</dbReference>
<accession>A0AAV1CJ25</accession>
<keyword evidence="3" id="KW-0238">DNA-binding</keyword>
<dbReference type="PANTHER" id="PTHR31744:SF208">
    <property type="entry name" value="(WILD MALAYSIAN BANANA) HYPOTHETICAL PROTEIN"/>
    <property type="match status" value="1"/>
</dbReference>
<dbReference type="Gene3D" id="2.170.150.80">
    <property type="entry name" value="NAC domain"/>
    <property type="match status" value="1"/>
</dbReference>
<dbReference type="PANTHER" id="PTHR31744">
    <property type="entry name" value="PROTEIN CUP-SHAPED COTYLEDON 2-RELATED"/>
    <property type="match status" value="1"/>
</dbReference>
<dbReference type="GO" id="GO:0003677">
    <property type="term" value="F:DNA binding"/>
    <property type="evidence" value="ECO:0007669"/>
    <property type="project" value="UniProtKB-KW"/>
</dbReference>
<comment type="subcellular location">
    <subcellularLocation>
        <location evidence="1">Nucleus</location>
    </subcellularLocation>
</comment>
<dbReference type="FunFam" id="2.170.150.80:FF:000002">
    <property type="entry name" value="Nac domain-containing protein 86"/>
    <property type="match status" value="1"/>
</dbReference>
<evidence type="ECO:0000313" key="9">
    <source>
        <dbReference type="Proteomes" id="UP001161247"/>
    </source>
</evidence>
<feature type="compositionally biased region" description="Basic and acidic residues" evidence="6">
    <location>
        <begin position="163"/>
        <end position="173"/>
    </location>
</feature>
<dbReference type="GO" id="GO:0005634">
    <property type="term" value="C:nucleus"/>
    <property type="evidence" value="ECO:0007669"/>
    <property type="project" value="UniProtKB-SubCell"/>
</dbReference>
<dbReference type="InterPro" id="IPR003441">
    <property type="entry name" value="NAC-dom"/>
</dbReference>
<evidence type="ECO:0000256" key="3">
    <source>
        <dbReference type="ARBA" id="ARBA00023125"/>
    </source>
</evidence>
<sequence length="359" mass="40390">MGGASLPPGFRFHPTDEELVGYYLSRKTDGLEIELEVIPVIDLYKFDPWELPEKSFLPKRDMEWFFFCPRDKKYPNGSRTNRATKSGYWKATGKDRKIVCQQPSVTGYRKTLVFYCGRAPLGDRTDWVMHEYRLSDDVSQGSPVFQGPYALCRIIKKNEMKGSDYHHSSESTLKHVGSSSRIGNSGTSSGPSNNDPVVISDDITIQTSYVGNESNSSTPATSPYHQSTHLGGDQYDHHSNNTYSSMGTYSNNLWVSPDMILDSSKDYSQGQGGAHGSYHPQFDFQNANSMQAFNPYEISPCSSNSNFREEVEPNSDDFSRYGCMSPYTVHGSYMGYYGNEDIMYDGFDIPKSLGDPNHF</sequence>
<organism evidence="8 9">
    <name type="scientific">Oldenlandia corymbosa var. corymbosa</name>
    <dbReference type="NCBI Taxonomy" id="529605"/>
    <lineage>
        <taxon>Eukaryota</taxon>
        <taxon>Viridiplantae</taxon>
        <taxon>Streptophyta</taxon>
        <taxon>Embryophyta</taxon>
        <taxon>Tracheophyta</taxon>
        <taxon>Spermatophyta</taxon>
        <taxon>Magnoliopsida</taxon>
        <taxon>eudicotyledons</taxon>
        <taxon>Gunneridae</taxon>
        <taxon>Pentapetalae</taxon>
        <taxon>asterids</taxon>
        <taxon>lamiids</taxon>
        <taxon>Gentianales</taxon>
        <taxon>Rubiaceae</taxon>
        <taxon>Rubioideae</taxon>
        <taxon>Spermacoceae</taxon>
        <taxon>Hedyotis-Oldenlandia complex</taxon>
        <taxon>Oldenlandia</taxon>
    </lineage>
</organism>
<evidence type="ECO:0000256" key="2">
    <source>
        <dbReference type="ARBA" id="ARBA00023015"/>
    </source>
</evidence>
<evidence type="ECO:0000256" key="5">
    <source>
        <dbReference type="ARBA" id="ARBA00023242"/>
    </source>
</evidence>
<proteinExistence type="predicted"/>
<feature type="region of interest" description="Disordered" evidence="6">
    <location>
        <begin position="163"/>
        <end position="239"/>
    </location>
</feature>
<gene>
    <name evidence="8" type="ORF">OLC1_LOCUS6403</name>
</gene>
<dbReference type="GO" id="GO:0006355">
    <property type="term" value="P:regulation of DNA-templated transcription"/>
    <property type="evidence" value="ECO:0007669"/>
    <property type="project" value="InterPro"/>
</dbReference>
<dbReference type="Pfam" id="PF02365">
    <property type="entry name" value="NAM"/>
    <property type="match status" value="1"/>
</dbReference>
<keyword evidence="4" id="KW-0804">Transcription</keyword>
<dbReference type="EMBL" id="OX459119">
    <property type="protein sequence ID" value="CAI9095422.1"/>
    <property type="molecule type" value="Genomic_DNA"/>
</dbReference>
<protein>
    <submittedName>
        <fullName evidence="8">OLC1v1031376C2</fullName>
    </submittedName>
</protein>
<evidence type="ECO:0000313" key="8">
    <source>
        <dbReference type="EMBL" id="CAI9095422.1"/>
    </source>
</evidence>
<evidence type="ECO:0000256" key="6">
    <source>
        <dbReference type="SAM" id="MobiDB-lite"/>
    </source>
</evidence>
<dbReference type="AlphaFoldDB" id="A0AAV1CJ25"/>
<keyword evidence="5" id="KW-0539">Nucleus</keyword>
<dbReference type="InterPro" id="IPR036093">
    <property type="entry name" value="NAC_dom_sf"/>
</dbReference>
<evidence type="ECO:0000256" key="4">
    <source>
        <dbReference type="ARBA" id="ARBA00023163"/>
    </source>
</evidence>
<name>A0AAV1CJ25_OLDCO</name>
<feature type="compositionally biased region" description="Low complexity" evidence="6">
    <location>
        <begin position="177"/>
        <end position="194"/>
    </location>
</feature>
<reference evidence="8" key="1">
    <citation type="submission" date="2023-03" db="EMBL/GenBank/DDBJ databases">
        <authorList>
            <person name="Julca I."/>
        </authorList>
    </citation>
    <scope>NUCLEOTIDE SEQUENCE</scope>
</reference>
<feature type="compositionally biased region" description="Polar residues" evidence="6">
    <location>
        <begin position="203"/>
        <end position="229"/>
    </location>
</feature>
<evidence type="ECO:0000259" key="7">
    <source>
        <dbReference type="PROSITE" id="PS51005"/>
    </source>
</evidence>
<dbReference type="SUPFAM" id="SSF101941">
    <property type="entry name" value="NAC domain"/>
    <property type="match status" value="1"/>
</dbReference>
<feature type="domain" description="NAC" evidence="7">
    <location>
        <begin position="6"/>
        <end position="157"/>
    </location>
</feature>